<dbReference type="PhylomeDB" id="A0A022RTF0"/>
<evidence type="ECO:0000256" key="1">
    <source>
        <dbReference type="ARBA" id="ARBA00009737"/>
    </source>
</evidence>
<dbReference type="PANTHER" id="PTHR33732">
    <property type="entry name" value="REF/SRPP-LIKE PROTEIN OS05G0151300/LOC_OS05G05940"/>
    <property type="match status" value="1"/>
</dbReference>
<evidence type="ECO:0008006" key="4">
    <source>
        <dbReference type="Google" id="ProtNLM"/>
    </source>
</evidence>
<sequence>MAETEATAPTEQPVLEEKKLKYLDFVQLVTIYVVVCCSTIYEYAKENSGPLRAGVQTVEGAVKAVVGPVFEKFQDVPFQLLYFADRKVDESIIELEYHVPVLLKQVWTAARELVFEVQRAGFVDITKTAYIKYEPVAEQYAVTAWRSLNGVPLFAQLAQIMVPTAAYWAERYNQAVAYTAERGYTVSYYMPLVPIERISKTFGADENVAADVSANGGE</sequence>
<dbReference type="eggNOG" id="ENOG502QUI7">
    <property type="taxonomic scope" value="Eukaryota"/>
</dbReference>
<gene>
    <name evidence="2" type="ORF">MIMGU_mgv1a013510mg</name>
</gene>
<dbReference type="STRING" id="4155.A0A022RTF0"/>
<dbReference type="OrthoDB" id="1905464at2759"/>
<dbReference type="KEGG" id="egt:105952495"/>
<comment type="similarity">
    <text evidence="1">Belongs to the REF/SRPP family.</text>
</comment>
<dbReference type="Pfam" id="PF05755">
    <property type="entry name" value="REF"/>
    <property type="match status" value="1"/>
</dbReference>
<dbReference type="EMBL" id="KI630302">
    <property type="protein sequence ID" value="EYU42215.1"/>
    <property type="molecule type" value="Genomic_DNA"/>
</dbReference>
<name>A0A022RTF0_ERYGU</name>
<evidence type="ECO:0000313" key="2">
    <source>
        <dbReference type="EMBL" id="EYU42215.1"/>
    </source>
</evidence>
<dbReference type="OMA" id="FHDVPFK"/>
<dbReference type="AlphaFoldDB" id="A0A022RTF0"/>
<reference evidence="2 3" key="1">
    <citation type="journal article" date="2013" name="Proc. Natl. Acad. Sci. U.S.A.">
        <title>Fine-scale variation in meiotic recombination in Mimulus inferred from population shotgun sequencing.</title>
        <authorList>
            <person name="Hellsten U."/>
            <person name="Wright K.M."/>
            <person name="Jenkins J."/>
            <person name="Shu S."/>
            <person name="Yuan Y."/>
            <person name="Wessler S.R."/>
            <person name="Schmutz J."/>
            <person name="Willis J.H."/>
            <person name="Rokhsar D.S."/>
        </authorList>
    </citation>
    <scope>NUCLEOTIDE SEQUENCE [LARGE SCALE GENOMIC DNA]</scope>
    <source>
        <strain evidence="3">cv. DUN x IM62</strain>
    </source>
</reference>
<keyword evidence="3" id="KW-1185">Reference proteome</keyword>
<proteinExistence type="inferred from homology"/>
<dbReference type="PANTHER" id="PTHR33732:SF3">
    <property type="entry name" value="OS07G0671800 PROTEIN"/>
    <property type="match status" value="1"/>
</dbReference>
<dbReference type="Proteomes" id="UP000030748">
    <property type="component" value="Unassembled WGS sequence"/>
</dbReference>
<dbReference type="InterPro" id="IPR008802">
    <property type="entry name" value="REF"/>
</dbReference>
<protein>
    <recommendedName>
        <fullName evidence="4">Stress-related protein</fullName>
    </recommendedName>
</protein>
<organism evidence="2 3">
    <name type="scientific">Erythranthe guttata</name>
    <name type="common">Yellow monkey flower</name>
    <name type="synonym">Mimulus guttatus</name>
    <dbReference type="NCBI Taxonomy" id="4155"/>
    <lineage>
        <taxon>Eukaryota</taxon>
        <taxon>Viridiplantae</taxon>
        <taxon>Streptophyta</taxon>
        <taxon>Embryophyta</taxon>
        <taxon>Tracheophyta</taxon>
        <taxon>Spermatophyta</taxon>
        <taxon>Magnoliopsida</taxon>
        <taxon>eudicotyledons</taxon>
        <taxon>Gunneridae</taxon>
        <taxon>Pentapetalae</taxon>
        <taxon>asterids</taxon>
        <taxon>lamiids</taxon>
        <taxon>Lamiales</taxon>
        <taxon>Phrymaceae</taxon>
        <taxon>Erythranthe</taxon>
    </lineage>
</organism>
<accession>A0A022RTF0</accession>
<evidence type="ECO:0000313" key="3">
    <source>
        <dbReference type="Proteomes" id="UP000030748"/>
    </source>
</evidence>